<dbReference type="Pfam" id="PF23951">
    <property type="entry name" value="DUF7282"/>
    <property type="match status" value="1"/>
</dbReference>
<dbReference type="EMBL" id="LCQM01000038">
    <property type="protein sequence ID" value="KKW16563.1"/>
    <property type="molecule type" value="Genomic_DNA"/>
</dbReference>
<accession>A0A0G1WCS0</accession>
<proteinExistence type="predicted"/>
<comment type="caution">
    <text evidence="3">The sequence shown here is derived from an EMBL/GenBank/DDBJ whole genome shotgun (WGS) entry which is preliminary data.</text>
</comment>
<evidence type="ECO:0000313" key="3">
    <source>
        <dbReference type="EMBL" id="KKW16563.1"/>
    </source>
</evidence>
<dbReference type="Proteomes" id="UP000034120">
    <property type="component" value="Unassembled WGS sequence"/>
</dbReference>
<keyword evidence="1" id="KW-0472">Membrane</keyword>
<sequence length="168" mass="17872">MDNDKTNTSNIIFIGIAVVVLVAGGWWLLTRDLAVDGTSGDAVEETNTEAIDISAETITPPSTTTSDGEAISVASQSAGASVTISSVTLTEMGWVAVRDDRGWTLGAARLDAGTHENIAVELLRATESGQRYQVLLYHDDGDREFDLKKESLITHSDGTVAGVMFKVQ</sequence>
<reference evidence="3 4" key="1">
    <citation type="journal article" date="2015" name="Nature">
        <title>rRNA introns, odd ribosomes, and small enigmatic genomes across a large radiation of phyla.</title>
        <authorList>
            <person name="Brown C.T."/>
            <person name="Hug L.A."/>
            <person name="Thomas B.C."/>
            <person name="Sharon I."/>
            <person name="Castelle C.J."/>
            <person name="Singh A."/>
            <person name="Wilkins M.J."/>
            <person name="Williams K.H."/>
            <person name="Banfield J.F."/>
        </authorList>
    </citation>
    <scope>NUCLEOTIDE SEQUENCE [LARGE SCALE GENOMIC DNA]</scope>
</reference>
<organism evidence="3 4">
    <name type="scientific">Candidatus Kaiserbacteria bacterium GW2011_GWB1_50_17</name>
    <dbReference type="NCBI Taxonomy" id="1618673"/>
    <lineage>
        <taxon>Bacteria</taxon>
        <taxon>Candidatus Kaiseribacteriota</taxon>
    </lineage>
</organism>
<evidence type="ECO:0000256" key="1">
    <source>
        <dbReference type="SAM" id="Phobius"/>
    </source>
</evidence>
<keyword evidence="1" id="KW-0812">Transmembrane</keyword>
<feature type="domain" description="DUF7282" evidence="2">
    <location>
        <begin position="71"/>
        <end position="150"/>
    </location>
</feature>
<dbReference type="InterPro" id="IPR055706">
    <property type="entry name" value="Slg1/2_DUF7282"/>
</dbReference>
<protein>
    <recommendedName>
        <fullName evidence="2">DUF7282 domain-containing protein</fullName>
    </recommendedName>
</protein>
<gene>
    <name evidence="3" type="ORF">UY57_C0038G0006</name>
</gene>
<dbReference type="AlphaFoldDB" id="A0A0G1WCS0"/>
<evidence type="ECO:0000259" key="2">
    <source>
        <dbReference type="Pfam" id="PF23951"/>
    </source>
</evidence>
<keyword evidence="1" id="KW-1133">Transmembrane helix</keyword>
<feature type="transmembrane region" description="Helical" evidence="1">
    <location>
        <begin position="12"/>
        <end position="29"/>
    </location>
</feature>
<dbReference type="PATRIC" id="fig|1618673.3.peg.472"/>
<name>A0A0G1WCS0_9BACT</name>
<evidence type="ECO:0000313" key="4">
    <source>
        <dbReference type="Proteomes" id="UP000034120"/>
    </source>
</evidence>